<evidence type="ECO:0000256" key="6">
    <source>
        <dbReference type="SAM" id="Phobius"/>
    </source>
</evidence>
<dbReference type="SUPFAM" id="SSF53850">
    <property type="entry name" value="Periplasmic binding protein-like II"/>
    <property type="match status" value="1"/>
</dbReference>
<dbReference type="InterPro" id="IPR030678">
    <property type="entry name" value="Peptide/Ni-bd"/>
</dbReference>
<keyword evidence="9" id="KW-1185">Reference proteome</keyword>
<evidence type="ECO:0000256" key="5">
    <source>
        <dbReference type="SAM" id="MobiDB-lite"/>
    </source>
</evidence>
<evidence type="ECO:0000256" key="3">
    <source>
        <dbReference type="ARBA" id="ARBA00022448"/>
    </source>
</evidence>
<evidence type="ECO:0000256" key="4">
    <source>
        <dbReference type="ARBA" id="ARBA00022729"/>
    </source>
</evidence>
<organism evidence="8 9">
    <name type="scientific">Lentilactobacillus sunkii DSM 19904</name>
    <dbReference type="NCBI Taxonomy" id="1423808"/>
    <lineage>
        <taxon>Bacteria</taxon>
        <taxon>Bacillati</taxon>
        <taxon>Bacillota</taxon>
        <taxon>Bacilli</taxon>
        <taxon>Lactobacillales</taxon>
        <taxon>Lactobacillaceae</taxon>
        <taxon>Lentilactobacillus</taxon>
    </lineage>
</organism>
<dbReference type="Proteomes" id="UP000051581">
    <property type="component" value="Unassembled WGS sequence"/>
</dbReference>
<dbReference type="PIRSF" id="PIRSF002741">
    <property type="entry name" value="MppA"/>
    <property type="match status" value="1"/>
</dbReference>
<feature type="compositionally biased region" description="Basic and acidic residues" evidence="5">
    <location>
        <begin position="363"/>
        <end position="372"/>
    </location>
</feature>
<feature type="domain" description="Solute-binding protein family 5" evidence="7">
    <location>
        <begin position="109"/>
        <end position="483"/>
    </location>
</feature>
<dbReference type="GO" id="GO:0042597">
    <property type="term" value="C:periplasmic space"/>
    <property type="evidence" value="ECO:0007669"/>
    <property type="project" value="UniProtKB-ARBA"/>
</dbReference>
<keyword evidence="6" id="KW-0472">Membrane</keyword>
<keyword evidence="6" id="KW-0812">Transmembrane</keyword>
<dbReference type="GO" id="GO:0030313">
    <property type="term" value="C:cell envelope"/>
    <property type="evidence" value="ECO:0007669"/>
    <property type="project" value="UniProtKB-SubCell"/>
</dbReference>
<reference evidence="8 9" key="1">
    <citation type="journal article" date="2015" name="Genome Announc.">
        <title>Expanding the biotechnology potential of lactobacilli through comparative genomics of 213 strains and associated genera.</title>
        <authorList>
            <person name="Sun Z."/>
            <person name="Harris H.M."/>
            <person name="McCann A."/>
            <person name="Guo C."/>
            <person name="Argimon S."/>
            <person name="Zhang W."/>
            <person name="Yang X."/>
            <person name="Jeffery I.B."/>
            <person name="Cooney J.C."/>
            <person name="Kagawa T.F."/>
            <person name="Liu W."/>
            <person name="Song Y."/>
            <person name="Salvetti E."/>
            <person name="Wrobel A."/>
            <person name="Rasinkangas P."/>
            <person name="Parkhill J."/>
            <person name="Rea M.C."/>
            <person name="O'Sullivan O."/>
            <person name="Ritari J."/>
            <person name="Douillard F.P."/>
            <person name="Paul Ross R."/>
            <person name="Yang R."/>
            <person name="Briner A.E."/>
            <person name="Felis G.E."/>
            <person name="de Vos W.M."/>
            <person name="Barrangou R."/>
            <person name="Klaenhammer T.R."/>
            <person name="Caufield P.W."/>
            <person name="Cui Y."/>
            <person name="Zhang H."/>
            <person name="O'Toole P.W."/>
        </authorList>
    </citation>
    <scope>NUCLEOTIDE SEQUENCE [LARGE SCALE GENOMIC DNA]</scope>
    <source>
        <strain evidence="8 9">DSM 19904</strain>
    </source>
</reference>
<sequence length="565" mass="62674">MDTTRLYGHRYQYKYIGGIAMFKDIRFTAMISVVIGFMAVLLSGCASTAVGGGAGSAEKALKITIPGEPLTIDPTKSIETNGGAVIDQVSEGIYRRDANNKIAAGVVDEVVKPTDNGTKYTFNINKDAKWQDGSAIKSEDFVNSIDRQADPRTKSQQTTSIQYIENFAAVNSGKADPSKLGIHAVNDRTFTIKLTKPVPFMNYEFTSFYPIQTSAIKKYGSQYGSSSDKTVANGAYVITGWNGTNDSWKYEKNKNYWDAKNVKIPEVDVTVVKDNNTAQNMFNGGQIDLTSLTGQYVKENKNNKNLVVTETGRNNYIYFNDKKKATSNENLRKAISMVIDQDQLAEDVLQDGSIGANNIVPKDYAKDPKTGEDFTSEMGDQAPTDTTKAKEYWAKAQKEIGKDKISLDFLVDDTDTEKKLAEYVQGAVSNNLKGLTINIESVPHATHVTRDFSTDFDICTVGWGPDYPDAQNFLDGMRSNNTINFSKFKDQQYDDLMNKVDDTTKYDANQRWDFEKQADKRLMSIAAVAPTYQASQAHLISSKVGGLKWDAMSGQSGKLQYAFWK</sequence>
<dbReference type="AlphaFoldDB" id="A0A0R1KTZ5"/>
<gene>
    <name evidence="8" type="ORF">FD17_GL001358</name>
</gene>
<keyword evidence="3" id="KW-0813">Transport</keyword>
<comment type="similarity">
    <text evidence="2">Belongs to the bacterial solute-binding protein 5 family.</text>
</comment>
<name>A0A0R1KTZ5_9LACO</name>
<protein>
    <submittedName>
        <fullName evidence="8">ABC transporter periplasmic protein</fullName>
    </submittedName>
</protein>
<accession>A0A0R1KTZ5</accession>
<dbReference type="PANTHER" id="PTHR30290:SF10">
    <property type="entry name" value="PERIPLASMIC OLIGOPEPTIDE-BINDING PROTEIN-RELATED"/>
    <property type="match status" value="1"/>
</dbReference>
<dbReference type="FunFam" id="3.10.105.10:FF:000001">
    <property type="entry name" value="Oligopeptide ABC transporter, oligopeptide-binding protein"/>
    <property type="match status" value="1"/>
</dbReference>
<feature type="transmembrane region" description="Helical" evidence="6">
    <location>
        <begin position="27"/>
        <end position="50"/>
    </location>
</feature>
<dbReference type="Gene3D" id="3.90.76.10">
    <property type="entry name" value="Dipeptide-binding Protein, Domain 1"/>
    <property type="match status" value="1"/>
</dbReference>
<dbReference type="CDD" id="cd08504">
    <property type="entry name" value="PBP2_OppA"/>
    <property type="match status" value="1"/>
</dbReference>
<evidence type="ECO:0000256" key="2">
    <source>
        <dbReference type="ARBA" id="ARBA00005695"/>
    </source>
</evidence>
<dbReference type="PATRIC" id="fig|1423808.3.peg.1371"/>
<dbReference type="Gene3D" id="3.10.105.10">
    <property type="entry name" value="Dipeptide-binding Protein, Domain 3"/>
    <property type="match status" value="1"/>
</dbReference>
<keyword evidence="4" id="KW-0732">Signal</keyword>
<dbReference type="InterPro" id="IPR039424">
    <property type="entry name" value="SBP_5"/>
</dbReference>
<evidence type="ECO:0000256" key="1">
    <source>
        <dbReference type="ARBA" id="ARBA00004196"/>
    </source>
</evidence>
<comment type="subcellular location">
    <subcellularLocation>
        <location evidence="1">Cell envelope</location>
    </subcellularLocation>
</comment>
<dbReference type="InterPro" id="IPR000914">
    <property type="entry name" value="SBP_5_dom"/>
</dbReference>
<keyword evidence="6" id="KW-1133">Transmembrane helix</keyword>
<evidence type="ECO:0000313" key="8">
    <source>
        <dbReference type="EMBL" id="KRK87278.1"/>
    </source>
</evidence>
<comment type="caution">
    <text evidence="8">The sequence shown here is derived from an EMBL/GenBank/DDBJ whole genome shotgun (WGS) entry which is preliminary data.</text>
</comment>
<dbReference type="GO" id="GO:1904680">
    <property type="term" value="F:peptide transmembrane transporter activity"/>
    <property type="evidence" value="ECO:0007669"/>
    <property type="project" value="TreeGrafter"/>
</dbReference>
<dbReference type="GO" id="GO:0043190">
    <property type="term" value="C:ATP-binding cassette (ABC) transporter complex"/>
    <property type="evidence" value="ECO:0007669"/>
    <property type="project" value="InterPro"/>
</dbReference>
<proteinExistence type="inferred from homology"/>
<dbReference type="Gene3D" id="3.40.190.10">
    <property type="entry name" value="Periplasmic binding protein-like II"/>
    <property type="match status" value="1"/>
</dbReference>
<evidence type="ECO:0000313" key="9">
    <source>
        <dbReference type="Proteomes" id="UP000051581"/>
    </source>
</evidence>
<dbReference type="EMBL" id="AZEA01000023">
    <property type="protein sequence ID" value="KRK87278.1"/>
    <property type="molecule type" value="Genomic_DNA"/>
</dbReference>
<feature type="region of interest" description="Disordered" evidence="5">
    <location>
        <begin position="360"/>
        <end position="387"/>
    </location>
</feature>
<dbReference type="Pfam" id="PF00496">
    <property type="entry name" value="SBP_bac_5"/>
    <property type="match status" value="1"/>
</dbReference>
<evidence type="ECO:0000259" key="7">
    <source>
        <dbReference type="Pfam" id="PF00496"/>
    </source>
</evidence>
<dbReference type="GO" id="GO:0015833">
    <property type="term" value="P:peptide transport"/>
    <property type="evidence" value="ECO:0007669"/>
    <property type="project" value="TreeGrafter"/>
</dbReference>
<dbReference type="PANTHER" id="PTHR30290">
    <property type="entry name" value="PERIPLASMIC BINDING COMPONENT OF ABC TRANSPORTER"/>
    <property type="match status" value="1"/>
</dbReference>